<evidence type="ECO:0000256" key="3">
    <source>
        <dbReference type="RuleBase" id="RU361235"/>
    </source>
</evidence>
<dbReference type="EMBL" id="JAUEDM010000006">
    <property type="protein sequence ID" value="KAK3315471.1"/>
    <property type="molecule type" value="Genomic_DNA"/>
</dbReference>
<reference evidence="5" key="1">
    <citation type="journal article" date="2023" name="Mol. Phylogenet. Evol.">
        <title>Genome-scale phylogeny and comparative genomics of the fungal order Sordariales.</title>
        <authorList>
            <person name="Hensen N."/>
            <person name="Bonometti L."/>
            <person name="Westerberg I."/>
            <person name="Brannstrom I.O."/>
            <person name="Guillou S."/>
            <person name="Cros-Aarteil S."/>
            <person name="Calhoun S."/>
            <person name="Haridas S."/>
            <person name="Kuo A."/>
            <person name="Mondo S."/>
            <person name="Pangilinan J."/>
            <person name="Riley R."/>
            <person name="LaButti K."/>
            <person name="Andreopoulos B."/>
            <person name="Lipzen A."/>
            <person name="Chen C."/>
            <person name="Yan M."/>
            <person name="Daum C."/>
            <person name="Ng V."/>
            <person name="Clum A."/>
            <person name="Steindorff A."/>
            <person name="Ohm R.A."/>
            <person name="Martin F."/>
            <person name="Silar P."/>
            <person name="Natvig D.O."/>
            <person name="Lalanne C."/>
            <person name="Gautier V."/>
            <person name="Ament-Velasquez S.L."/>
            <person name="Kruys A."/>
            <person name="Hutchinson M.I."/>
            <person name="Powell A.J."/>
            <person name="Barry K."/>
            <person name="Miller A.N."/>
            <person name="Grigoriev I.V."/>
            <person name="Debuchy R."/>
            <person name="Gladieux P."/>
            <person name="Hiltunen Thoren M."/>
            <person name="Johannesson H."/>
        </authorList>
    </citation>
    <scope>NUCLEOTIDE SEQUENCE</scope>
    <source>
        <strain evidence="5">CBS 118394</strain>
    </source>
</reference>
<accession>A0AAE0I0S3</accession>
<evidence type="ECO:0000256" key="1">
    <source>
        <dbReference type="ARBA" id="ARBA00005964"/>
    </source>
</evidence>
<evidence type="ECO:0000259" key="4">
    <source>
        <dbReference type="Pfam" id="PF00135"/>
    </source>
</evidence>
<protein>
    <recommendedName>
        <fullName evidence="3">Carboxylic ester hydrolase</fullName>
        <ecNumber evidence="3">3.1.1.-</ecNumber>
    </recommendedName>
</protein>
<dbReference type="PROSITE" id="PS00122">
    <property type="entry name" value="CARBOXYLESTERASE_B_1"/>
    <property type="match status" value="1"/>
</dbReference>
<comment type="similarity">
    <text evidence="1 3">Belongs to the type-B carboxylesterase/lipase family.</text>
</comment>
<dbReference type="InterPro" id="IPR029058">
    <property type="entry name" value="AB_hydrolase_fold"/>
</dbReference>
<keyword evidence="6" id="KW-1185">Reference proteome</keyword>
<keyword evidence="2 3" id="KW-0378">Hydrolase</keyword>
<sequence length="323" mass="35143">MEQIFNYTAYIASLGITPVGLAYLATLENAGPESEDCLTLNIWTKPQVGGQGKAVILFMHGGDFVTESSSRPWYNVKYIVDDQDVFLVTFNYRLTIFGFLGNHLSAPNLGLLDMRLAVEWVRDNIEGFGGDPSRITLVGQSAGGSAIDYPRSMSGTVYKLRMATNQSATDFWFNITTNVGCGVPSANRTAVYECMMTKPATNITEAASSLGIGSTYGGARFGPTPDNKLVFENYTGREPAQLPMIIGNTAYEAGLFRLLQPELHSETVVMLINQLSFDCPTAARAALSVEDGNSTWRYRFFGVFPNLMLTANPPSGAFHGSDV</sequence>
<dbReference type="Proteomes" id="UP001283341">
    <property type="component" value="Unassembled WGS sequence"/>
</dbReference>
<dbReference type="InterPro" id="IPR019826">
    <property type="entry name" value="Carboxylesterase_B_AS"/>
</dbReference>
<dbReference type="PANTHER" id="PTHR11559">
    <property type="entry name" value="CARBOXYLESTERASE"/>
    <property type="match status" value="1"/>
</dbReference>
<dbReference type="InterPro" id="IPR002018">
    <property type="entry name" value="CarbesteraseB"/>
</dbReference>
<evidence type="ECO:0000313" key="6">
    <source>
        <dbReference type="Proteomes" id="UP001283341"/>
    </source>
</evidence>
<gene>
    <name evidence="5" type="ORF">B0H66DRAFT_606353</name>
</gene>
<proteinExistence type="inferred from homology"/>
<organism evidence="5 6">
    <name type="scientific">Apodospora peruviana</name>
    <dbReference type="NCBI Taxonomy" id="516989"/>
    <lineage>
        <taxon>Eukaryota</taxon>
        <taxon>Fungi</taxon>
        <taxon>Dikarya</taxon>
        <taxon>Ascomycota</taxon>
        <taxon>Pezizomycotina</taxon>
        <taxon>Sordariomycetes</taxon>
        <taxon>Sordariomycetidae</taxon>
        <taxon>Sordariales</taxon>
        <taxon>Lasiosphaeriaceae</taxon>
        <taxon>Apodospora</taxon>
    </lineage>
</organism>
<reference evidence="5" key="2">
    <citation type="submission" date="2023-06" db="EMBL/GenBank/DDBJ databases">
        <authorList>
            <consortium name="Lawrence Berkeley National Laboratory"/>
            <person name="Haridas S."/>
            <person name="Hensen N."/>
            <person name="Bonometti L."/>
            <person name="Westerberg I."/>
            <person name="Brannstrom I.O."/>
            <person name="Guillou S."/>
            <person name="Cros-Aarteil S."/>
            <person name="Calhoun S."/>
            <person name="Kuo A."/>
            <person name="Mondo S."/>
            <person name="Pangilinan J."/>
            <person name="Riley R."/>
            <person name="Labutti K."/>
            <person name="Andreopoulos B."/>
            <person name="Lipzen A."/>
            <person name="Chen C."/>
            <person name="Yanf M."/>
            <person name="Daum C."/>
            <person name="Ng V."/>
            <person name="Clum A."/>
            <person name="Steindorff A."/>
            <person name="Ohm R."/>
            <person name="Martin F."/>
            <person name="Silar P."/>
            <person name="Natvig D."/>
            <person name="Lalanne C."/>
            <person name="Gautier V."/>
            <person name="Ament-Velasquez S.L."/>
            <person name="Kruys A."/>
            <person name="Hutchinson M.I."/>
            <person name="Powell A.J."/>
            <person name="Barry K."/>
            <person name="Miller A.N."/>
            <person name="Grigoriev I.V."/>
            <person name="Debuchy R."/>
            <person name="Gladieux P."/>
            <person name="Thoren M.H."/>
            <person name="Johannesson H."/>
        </authorList>
    </citation>
    <scope>NUCLEOTIDE SEQUENCE</scope>
    <source>
        <strain evidence="5">CBS 118394</strain>
    </source>
</reference>
<dbReference type="AlphaFoldDB" id="A0AAE0I0S3"/>
<dbReference type="SUPFAM" id="SSF53474">
    <property type="entry name" value="alpha/beta-Hydrolases"/>
    <property type="match status" value="1"/>
</dbReference>
<dbReference type="Gene3D" id="3.40.50.1820">
    <property type="entry name" value="alpha/beta hydrolase"/>
    <property type="match status" value="1"/>
</dbReference>
<dbReference type="InterPro" id="IPR050309">
    <property type="entry name" value="Type-B_Carboxylest/Lipase"/>
</dbReference>
<comment type="caution">
    <text evidence="5">The sequence shown here is derived from an EMBL/GenBank/DDBJ whole genome shotgun (WGS) entry which is preliminary data.</text>
</comment>
<evidence type="ECO:0000256" key="2">
    <source>
        <dbReference type="ARBA" id="ARBA00022801"/>
    </source>
</evidence>
<name>A0AAE0I0S3_9PEZI</name>
<evidence type="ECO:0000313" key="5">
    <source>
        <dbReference type="EMBL" id="KAK3315471.1"/>
    </source>
</evidence>
<dbReference type="GO" id="GO:0016787">
    <property type="term" value="F:hydrolase activity"/>
    <property type="evidence" value="ECO:0007669"/>
    <property type="project" value="UniProtKB-KW"/>
</dbReference>
<dbReference type="Pfam" id="PF00135">
    <property type="entry name" value="COesterase"/>
    <property type="match status" value="1"/>
</dbReference>
<dbReference type="EC" id="3.1.1.-" evidence="3"/>
<feature type="domain" description="Carboxylesterase type B" evidence="4">
    <location>
        <begin position="31"/>
        <end position="258"/>
    </location>
</feature>